<keyword evidence="3" id="KW-0804">Transcription</keyword>
<dbReference type="InterPro" id="IPR036388">
    <property type="entry name" value="WH-like_DNA-bd_sf"/>
</dbReference>
<accession>A0ABW7VPV1</accession>
<dbReference type="SUPFAM" id="SSF46785">
    <property type="entry name" value="Winged helix' DNA-binding domain"/>
    <property type="match status" value="1"/>
</dbReference>
<comment type="caution">
    <text evidence="5">The sequence shown here is derived from an EMBL/GenBank/DDBJ whole genome shotgun (WGS) entry which is preliminary data.</text>
</comment>
<dbReference type="RefSeq" id="WP_397058955.1">
    <property type="nucleotide sequence ID" value="NZ_JBIRYL010000001.1"/>
</dbReference>
<protein>
    <submittedName>
        <fullName evidence="5">GntR family transcriptional regulator</fullName>
    </submittedName>
</protein>
<dbReference type="InterPro" id="IPR008920">
    <property type="entry name" value="TF_FadR/GntR_C"/>
</dbReference>
<dbReference type="PANTHER" id="PTHR43537">
    <property type="entry name" value="TRANSCRIPTIONAL REGULATOR, GNTR FAMILY"/>
    <property type="match status" value="1"/>
</dbReference>
<dbReference type="Pfam" id="PF00392">
    <property type="entry name" value="GntR"/>
    <property type="match status" value="1"/>
</dbReference>
<keyword evidence="1" id="KW-0805">Transcription regulation</keyword>
<dbReference type="InterPro" id="IPR011711">
    <property type="entry name" value="GntR_C"/>
</dbReference>
<dbReference type="Pfam" id="PF07729">
    <property type="entry name" value="FCD"/>
    <property type="match status" value="1"/>
</dbReference>
<evidence type="ECO:0000256" key="1">
    <source>
        <dbReference type="ARBA" id="ARBA00023015"/>
    </source>
</evidence>
<dbReference type="Gene3D" id="1.10.10.10">
    <property type="entry name" value="Winged helix-like DNA-binding domain superfamily/Winged helix DNA-binding domain"/>
    <property type="match status" value="1"/>
</dbReference>
<dbReference type="PANTHER" id="PTHR43537:SF24">
    <property type="entry name" value="GLUCONATE OPERON TRANSCRIPTIONAL REPRESSOR"/>
    <property type="match status" value="1"/>
</dbReference>
<dbReference type="PROSITE" id="PS50949">
    <property type="entry name" value="HTH_GNTR"/>
    <property type="match status" value="1"/>
</dbReference>
<evidence type="ECO:0000256" key="2">
    <source>
        <dbReference type="ARBA" id="ARBA00023125"/>
    </source>
</evidence>
<name>A0ABW7VPV1_9NOCA</name>
<gene>
    <name evidence="5" type="ORF">ACH49Z_02165</name>
</gene>
<dbReference type="InterPro" id="IPR036390">
    <property type="entry name" value="WH_DNA-bd_sf"/>
</dbReference>
<evidence type="ECO:0000259" key="4">
    <source>
        <dbReference type="PROSITE" id="PS50949"/>
    </source>
</evidence>
<reference evidence="5 6" key="1">
    <citation type="submission" date="2024-10" db="EMBL/GenBank/DDBJ databases">
        <title>The Natural Products Discovery Center: Release of the First 8490 Sequenced Strains for Exploring Actinobacteria Biosynthetic Diversity.</title>
        <authorList>
            <person name="Kalkreuter E."/>
            <person name="Kautsar S.A."/>
            <person name="Yang D."/>
            <person name="Bader C.D."/>
            <person name="Teijaro C.N."/>
            <person name="Fluegel L."/>
            <person name="Davis C.M."/>
            <person name="Simpson J.R."/>
            <person name="Lauterbach L."/>
            <person name="Steele A.D."/>
            <person name="Gui C."/>
            <person name="Meng S."/>
            <person name="Li G."/>
            <person name="Viehrig K."/>
            <person name="Ye F."/>
            <person name="Su P."/>
            <person name="Kiefer A.F."/>
            <person name="Nichols A."/>
            <person name="Cepeda A.J."/>
            <person name="Yan W."/>
            <person name="Fan B."/>
            <person name="Jiang Y."/>
            <person name="Adhikari A."/>
            <person name="Zheng C.-J."/>
            <person name="Schuster L."/>
            <person name="Cowan T.M."/>
            <person name="Smanski M.J."/>
            <person name="Chevrette M.G."/>
            <person name="De Carvalho L.P.S."/>
            <person name="Shen B."/>
        </authorList>
    </citation>
    <scope>NUCLEOTIDE SEQUENCE [LARGE SCALE GENOMIC DNA]</scope>
    <source>
        <strain evidence="5 6">NPDC019377</strain>
    </source>
</reference>
<proteinExistence type="predicted"/>
<organism evidence="5 6">
    <name type="scientific">Nocardia testacea</name>
    <dbReference type="NCBI Taxonomy" id="248551"/>
    <lineage>
        <taxon>Bacteria</taxon>
        <taxon>Bacillati</taxon>
        <taxon>Actinomycetota</taxon>
        <taxon>Actinomycetes</taxon>
        <taxon>Mycobacteriales</taxon>
        <taxon>Nocardiaceae</taxon>
        <taxon>Nocardia</taxon>
    </lineage>
</organism>
<evidence type="ECO:0000313" key="5">
    <source>
        <dbReference type="EMBL" id="MFI2228642.1"/>
    </source>
</evidence>
<dbReference type="InterPro" id="IPR000524">
    <property type="entry name" value="Tscrpt_reg_HTH_GntR"/>
</dbReference>
<keyword evidence="2" id="KW-0238">DNA-binding</keyword>
<sequence>MPGRANTDPVVLSFDDIELDPLANRTERAAAVIRRAILAGRLRPGRQLIEVDIAEQLGMSKTPVREALKSLAGSGLVTISAYRGATVRVIDAHTAAAVYDMRALLEPEAAKRTVASGVPMQDTIEVLERAIRAGETGDVAQMSLCNREFHQHLYARCGNPLMVHALDDLRDQTALVSVSAWRSTGNWRVEADEHRAIAEAALRGDASGTAELLREHIGGFITRVLPSLAEAPSP</sequence>
<dbReference type="Proteomes" id="UP001611494">
    <property type="component" value="Unassembled WGS sequence"/>
</dbReference>
<dbReference type="Gene3D" id="1.20.120.530">
    <property type="entry name" value="GntR ligand-binding domain-like"/>
    <property type="match status" value="1"/>
</dbReference>
<evidence type="ECO:0000313" key="6">
    <source>
        <dbReference type="Proteomes" id="UP001611494"/>
    </source>
</evidence>
<evidence type="ECO:0000256" key="3">
    <source>
        <dbReference type="ARBA" id="ARBA00023163"/>
    </source>
</evidence>
<feature type="domain" description="HTH gntR-type" evidence="4">
    <location>
        <begin position="23"/>
        <end position="90"/>
    </location>
</feature>
<keyword evidence="6" id="KW-1185">Reference proteome</keyword>
<dbReference type="SUPFAM" id="SSF48008">
    <property type="entry name" value="GntR ligand-binding domain-like"/>
    <property type="match status" value="1"/>
</dbReference>
<dbReference type="EMBL" id="JBIRYL010000001">
    <property type="protein sequence ID" value="MFI2228642.1"/>
    <property type="molecule type" value="Genomic_DNA"/>
</dbReference>
<dbReference type="SMART" id="SM00895">
    <property type="entry name" value="FCD"/>
    <property type="match status" value="1"/>
</dbReference>
<dbReference type="SMART" id="SM00345">
    <property type="entry name" value="HTH_GNTR"/>
    <property type="match status" value="1"/>
</dbReference>
<dbReference type="CDD" id="cd07377">
    <property type="entry name" value="WHTH_GntR"/>
    <property type="match status" value="1"/>
</dbReference>